<accession>A0A346RH66</accession>
<comment type="subcellular location">
    <subcellularLocation>
        <location evidence="1 12">Mitochondrion membrane</location>
        <topology evidence="1 12">Single-pass membrane protein</topology>
    </subcellularLocation>
</comment>
<evidence type="ECO:0000256" key="8">
    <source>
        <dbReference type="ARBA" id="ARBA00022989"/>
    </source>
</evidence>
<keyword evidence="9 12" id="KW-0406">Ion transport</keyword>
<evidence type="ECO:0000256" key="1">
    <source>
        <dbReference type="ARBA" id="ARBA00004304"/>
    </source>
</evidence>
<proteinExistence type="inferred from homology"/>
<evidence type="ECO:0000313" key="14">
    <source>
        <dbReference type="EMBL" id="AXS65413.1"/>
    </source>
</evidence>
<geneLocation type="mitochondrion" evidence="14"/>
<evidence type="ECO:0000256" key="11">
    <source>
        <dbReference type="ARBA" id="ARBA00023136"/>
    </source>
</evidence>
<evidence type="ECO:0000256" key="4">
    <source>
        <dbReference type="ARBA" id="ARBA00022448"/>
    </source>
</evidence>
<dbReference type="GO" id="GO:0045259">
    <property type="term" value="C:proton-transporting ATP synthase complex"/>
    <property type="evidence" value="ECO:0007669"/>
    <property type="project" value="UniProtKB-KW"/>
</dbReference>
<organism evidence="14">
    <name type="scientific">Tenebrionoidea sp. 6 KM-2017</name>
    <dbReference type="NCBI Taxonomy" id="2219484"/>
    <lineage>
        <taxon>Eukaryota</taxon>
        <taxon>Metazoa</taxon>
        <taxon>Ecdysozoa</taxon>
        <taxon>Arthropoda</taxon>
        <taxon>Hexapoda</taxon>
        <taxon>Insecta</taxon>
        <taxon>Pterygota</taxon>
        <taxon>Neoptera</taxon>
        <taxon>Endopterygota</taxon>
        <taxon>Coleoptera</taxon>
        <taxon>Polyphaga</taxon>
        <taxon>Cucujiformia</taxon>
    </lineage>
</organism>
<dbReference type="GO" id="GO:0015078">
    <property type="term" value="F:proton transmembrane transporter activity"/>
    <property type="evidence" value="ECO:0007669"/>
    <property type="project" value="InterPro"/>
</dbReference>
<keyword evidence="8 13" id="KW-1133">Transmembrane helix</keyword>
<comment type="similarity">
    <text evidence="2 12">Belongs to the ATPase protein 8 family.</text>
</comment>
<keyword evidence="10 12" id="KW-0496">Mitochondrion</keyword>
<dbReference type="AlphaFoldDB" id="A0A346RH66"/>
<evidence type="ECO:0000256" key="6">
    <source>
        <dbReference type="ARBA" id="ARBA00022692"/>
    </source>
</evidence>
<keyword evidence="4 12" id="KW-0813">Transport</keyword>
<evidence type="ECO:0000256" key="2">
    <source>
        <dbReference type="ARBA" id="ARBA00008892"/>
    </source>
</evidence>
<dbReference type="GO" id="GO:0015986">
    <property type="term" value="P:proton motive force-driven ATP synthesis"/>
    <property type="evidence" value="ECO:0007669"/>
    <property type="project" value="InterPro"/>
</dbReference>
<dbReference type="GO" id="GO:0031966">
    <property type="term" value="C:mitochondrial membrane"/>
    <property type="evidence" value="ECO:0007669"/>
    <property type="project" value="UniProtKB-SubCell"/>
</dbReference>
<evidence type="ECO:0000256" key="13">
    <source>
        <dbReference type="SAM" id="Phobius"/>
    </source>
</evidence>
<comment type="subunit">
    <text evidence="3">F-type ATPases have 2 components, CF(1) - the catalytic core - and CF(0) - the membrane proton channel.</text>
</comment>
<dbReference type="Pfam" id="PF00895">
    <property type="entry name" value="ATP-synt_8"/>
    <property type="match status" value="1"/>
</dbReference>
<dbReference type="InterPro" id="IPR001421">
    <property type="entry name" value="ATP8_metazoa"/>
</dbReference>
<keyword evidence="5 12" id="KW-0138">CF(0)</keyword>
<evidence type="ECO:0000256" key="3">
    <source>
        <dbReference type="ARBA" id="ARBA00011291"/>
    </source>
</evidence>
<gene>
    <name evidence="14" type="primary">atp8</name>
</gene>
<evidence type="ECO:0000256" key="9">
    <source>
        <dbReference type="ARBA" id="ARBA00023065"/>
    </source>
</evidence>
<name>A0A346RH66_9CUCU</name>
<keyword evidence="7 12" id="KW-0375">Hydrogen ion transport</keyword>
<protein>
    <recommendedName>
        <fullName evidence="12">ATP synthase complex subunit 8</fullName>
    </recommendedName>
</protein>
<keyword evidence="6 12" id="KW-0812">Transmembrane</keyword>
<dbReference type="EMBL" id="MG193397">
    <property type="protein sequence ID" value="AXS65413.1"/>
    <property type="molecule type" value="Genomic_DNA"/>
</dbReference>
<reference evidence="14" key="1">
    <citation type="journal article" date="2018" name="J. ISSAAS">
        <title>The contribution of mitochondrial metagenomics to large-scale data mining and phylogenetic analysis of Coleoptera.</title>
        <authorList>
            <person name="Miller K."/>
            <person name="Linard B."/>
            <person name="Motyka M."/>
            <person name="Bocek M."/>
            <person name="Vogler A.P."/>
        </authorList>
    </citation>
    <scope>NUCLEOTIDE SEQUENCE</scope>
</reference>
<evidence type="ECO:0000256" key="12">
    <source>
        <dbReference type="RuleBase" id="RU003661"/>
    </source>
</evidence>
<evidence type="ECO:0000256" key="5">
    <source>
        <dbReference type="ARBA" id="ARBA00022547"/>
    </source>
</evidence>
<evidence type="ECO:0000256" key="7">
    <source>
        <dbReference type="ARBA" id="ARBA00022781"/>
    </source>
</evidence>
<keyword evidence="11 13" id="KW-0472">Membrane</keyword>
<sequence>MPQMMPLNWISLLFFFIMIFYIFNCLNYFCFMYTQKKNIFNKNKIFLNWKW</sequence>
<feature type="transmembrane region" description="Helical" evidence="13">
    <location>
        <begin position="12"/>
        <end position="34"/>
    </location>
</feature>
<evidence type="ECO:0000256" key="10">
    <source>
        <dbReference type="ARBA" id="ARBA00023128"/>
    </source>
</evidence>